<reference evidence="2 3" key="1">
    <citation type="journal article" date="2014" name="PLoS Genet.">
        <title>Analysis of the Phlebiopsis gigantea genome, transcriptome and secretome provides insight into its pioneer colonization strategies of wood.</title>
        <authorList>
            <person name="Hori C."/>
            <person name="Ishida T."/>
            <person name="Igarashi K."/>
            <person name="Samejima M."/>
            <person name="Suzuki H."/>
            <person name="Master E."/>
            <person name="Ferreira P."/>
            <person name="Ruiz-Duenas F.J."/>
            <person name="Held B."/>
            <person name="Canessa P."/>
            <person name="Larrondo L.F."/>
            <person name="Schmoll M."/>
            <person name="Druzhinina I.S."/>
            <person name="Kubicek C.P."/>
            <person name="Gaskell J.A."/>
            <person name="Kersten P."/>
            <person name="St John F."/>
            <person name="Glasner J."/>
            <person name="Sabat G."/>
            <person name="Splinter BonDurant S."/>
            <person name="Syed K."/>
            <person name="Yadav J."/>
            <person name="Mgbeahuruike A.C."/>
            <person name="Kovalchuk A."/>
            <person name="Asiegbu F.O."/>
            <person name="Lackner G."/>
            <person name="Hoffmeister D."/>
            <person name="Rencoret J."/>
            <person name="Gutierrez A."/>
            <person name="Sun H."/>
            <person name="Lindquist E."/>
            <person name="Barry K."/>
            <person name="Riley R."/>
            <person name="Grigoriev I.V."/>
            <person name="Henrissat B."/>
            <person name="Kues U."/>
            <person name="Berka R.M."/>
            <person name="Martinez A.T."/>
            <person name="Covert S.F."/>
            <person name="Blanchette R.A."/>
            <person name="Cullen D."/>
        </authorList>
    </citation>
    <scope>NUCLEOTIDE SEQUENCE [LARGE SCALE GENOMIC DNA]</scope>
    <source>
        <strain evidence="2 3">11061_1 CR5-6</strain>
    </source>
</reference>
<feature type="compositionally biased region" description="Low complexity" evidence="1">
    <location>
        <begin position="176"/>
        <end position="211"/>
    </location>
</feature>
<protein>
    <submittedName>
        <fullName evidence="2">Uncharacterized protein</fullName>
    </submittedName>
</protein>
<dbReference type="EMBL" id="KN840480">
    <property type="protein sequence ID" value="KIP08424.1"/>
    <property type="molecule type" value="Genomic_DNA"/>
</dbReference>
<dbReference type="STRING" id="745531.A0A0C3NT64"/>
<feature type="region of interest" description="Disordered" evidence="1">
    <location>
        <begin position="344"/>
        <end position="363"/>
    </location>
</feature>
<feature type="region of interest" description="Disordered" evidence="1">
    <location>
        <begin position="420"/>
        <end position="445"/>
    </location>
</feature>
<keyword evidence="3" id="KW-1185">Reference proteome</keyword>
<evidence type="ECO:0000313" key="2">
    <source>
        <dbReference type="EMBL" id="KIP08424.1"/>
    </source>
</evidence>
<feature type="compositionally biased region" description="Polar residues" evidence="1">
    <location>
        <begin position="117"/>
        <end position="156"/>
    </location>
</feature>
<sequence>MTLAEQSAKAPQQRLNVRHIHDPFSKGNTQGGPGSVIHKHSRAIAFSIFRNHSLFSKHHRQHKQPMHTSISILLANKKVQEQYTSTRTTSRLNSHGLLEDVGTMGTTSAYSQSRTMIATASTRSRPPTPQQADGSQSEGYISDQRGQSIRSSSTSREVPAPPPAGPPPVPQKDAPSGSSVSSSSMDVSDSTRMSGESVSSTEASSSADRASTFTSQTSATHTISRQSSDDVDDEDSPPRTSHAEAFATVDSSYLEHMRTRPERRHAEEPASHGLVGVLRRRFLGTSKNVPKAQAVHPPTVPREGNYTPPWLTMAPRSKQEERERVIQNLNESFKDVGLLPTARANKSASKGKRPKHPNPTTIFEKVPTDSLYMLLPLWPGETDPMSSEIREEPSTYFVPVEERQYLLVYYVPFEDDRSKAHDKKIESNKKRARVDTRSPAAATSTTSTERIISLHSFKAVARLVSYADLRETGVRVPAFGLSVTGSLGEATQFLPPPFIREQRLDDIVIGVCYNRPGGVEFIPEGLQKLGLCMPTETPPRPPSNEMDDEQEEEVILTPIGRAAIEMAWLGCMAVSSFGST</sequence>
<feature type="region of interest" description="Disordered" evidence="1">
    <location>
        <begin position="289"/>
        <end position="311"/>
    </location>
</feature>
<dbReference type="OrthoDB" id="3357948at2759"/>
<accession>A0A0C3NT64</accession>
<feature type="region of interest" description="Disordered" evidence="1">
    <location>
        <begin position="117"/>
        <end position="274"/>
    </location>
</feature>
<dbReference type="HOGENOM" id="CLU_470182_0_0_1"/>
<proteinExistence type="predicted"/>
<organism evidence="2 3">
    <name type="scientific">Phlebiopsis gigantea (strain 11061_1 CR5-6)</name>
    <name type="common">White-rot fungus</name>
    <name type="synonym">Peniophora gigantea</name>
    <dbReference type="NCBI Taxonomy" id="745531"/>
    <lineage>
        <taxon>Eukaryota</taxon>
        <taxon>Fungi</taxon>
        <taxon>Dikarya</taxon>
        <taxon>Basidiomycota</taxon>
        <taxon>Agaricomycotina</taxon>
        <taxon>Agaricomycetes</taxon>
        <taxon>Polyporales</taxon>
        <taxon>Phanerochaetaceae</taxon>
        <taxon>Phlebiopsis</taxon>
    </lineage>
</organism>
<dbReference type="AlphaFoldDB" id="A0A0C3NT64"/>
<feature type="compositionally biased region" description="Basic and acidic residues" evidence="1">
    <location>
        <begin position="420"/>
        <end position="436"/>
    </location>
</feature>
<name>A0A0C3NT64_PHLG1</name>
<evidence type="ECO:0000256" key="1">
    <source>
        <dbReference type="SAM" id="MobiDB-lite"/>
    </source>
</evidence>
<feature type="compositionally biased region" description="Pro residues" evidence="1">
    <location>
        <begin position="159"/>
        <end position="170"/>
    </location>
</feature>
<feature type="compositionally biased region" description="Basic and acidic residues" evidence="1">
    <location>
        <begin position="253"/>
        <end position="270"/>
    </location>
</feature>
<gene>
    <name evidence="2" type="ORF">PHLGIDRAFT_18940</name>
</gene>
<feature type="compositionally biased region" description="Polar residues" evidence="1">
    <location>
        <begin position="212"/>
        <end position="226"/>
    </location>
</feature>
<evidence type="ECO:0000313" key="3">
    <source>
        <dbReference type="Proteomes" id="UP000053257"/>
    </source>
</evidence>
<dbReference type="Proteomes" id="UP000053257">
    <property type="component" value="Unassembled WGS sequence"/>
</dbReference>